<name>A0A4Z2F5L1_9TELE</name>
<dbReference type="AlphaFoldDB" id="A0A4Z2F5L1"/>
<reference evidence="2 3" key="1">
    <citation type="submission" date="2019-03" db="EMBL/GenBank/DDBJ databases">
        <title>First draft genome of Liparis tanakae, snailfish: a comprehensive survey of snailfish specific genes.</title>
        <authorList>
            <person name="Kim W."/>
            <person name="Song I."/>
            <person name="Jeong J.-H."/>
            <person name="Kim D."/>
            <person name="Kim S."/>
            <person name="Ryu S."/>
            <person name="Song J.Y."/>
            <person name="Lee S.K."/>
        </authorList>
    </citation>
    <scope>NUCLEOTIDE SEQUENCE [LARGE SCALE GENOMIC DNA]</scope>
    <source>
        <tissue evidence="2">Muscle</tissue>
    </source>
</reference>
<proteinExistence type="predicted"/>
<keyword evidence="3" id="KW-1185">Reference proteome</keyword>
<feature type="compositionally biased region" description="Basic and acidic residues" evidence="1">
    <location>
        <begin position="15"/>
        <end position="29"/>
    </location>
</feature>
<comment type="caution">
    <text evidence="2">The sequence shown here is derived from an EMBL/GenBank/DDBJ whole genome shotgun (WGS) entry which is preliminary data.</text>
</comment>
<accession>A0A4Z2F5L1</accession>
<gene>
    <name evidence="2" type="ORF">EYF80_053303</name>
</gene>
<sequence length="67" mass="7908">MCRPRRLNLELSSEDAQRDARSPKVERSSTRRRATPTATTRRLHRSRGPALHWYRLQGNVNHLLMWG</sequence>
<evidence type="ECO:0000313" key="2">
    <source>
        <dbReference type="EMBL" id="TNN36526.1"/>
    </source>
</evidence>
<dbReference type="Proteomes" id="UP000314294">
    <property type="component" value="Unassembled WGS sequence"/>
</dbReference>
<evidence type="ECO:0000256" key="1">
    <source>
        <dbReference type="SAM" id="MobiDB-lite"/>
    </source>
</evidence>
<evidence type="ECO:0000313" key="3">
    <source>
        <dbReference type="Proteomes" id="UP000314294"/>
    </source>
</evidence>
<organism evidence="2 3">
    <name type="scientific">Liparis tanakae</name>
    <name type="common">Tanaka's snailfish</name>
    <dbReference type="NCBI Taxonomy" id="230148"/>
    <lineage>
        <taxon>Eukaryota</taxon>
        <taxon>Metazoa</taxon>
        <taxon>Chordata</taxon>
        <taxon>Craniata</taxon>
        <taxon>Vertebrata</taxon>
        <taxon>Euteleostomi</taxon>
        <taxon>Actinopterygii</taxon>
        <taxon>Neopterygii</taxon>
        <taxon>Teleostei</taxon>
        <taxon>Neoteleostei</taxon>
        <taxon>Acanthomorphata</taxon>
        <taxon>Eupercaria</taxon>
        <taxon>Perciformes</taxon>
        <taxon>Cottioidei</taxon>
        <taxon>Cottales</taxon>
        <taxon>Liparidae</taxon>
        <taxon>Liparis</taxon>
    </lineage>
</organism>
<feature type="region of interest" description="Disordered" evidence="1">
    <location>
        <begin position="1"/>
        <end position="46"/>
    </location>
</feature>
<dbReference type="EMBL" id="SRLO01001606">
    <property type="protein sequence ID" value="TNN36526.1"/>
    <property type="molecule type" value="Genomic_DNA"/>
</dbReference>
<protein>
    <submittedName>
        <fullName evidence="2">Uncharacterized protein</fullName>
    </submittedName>
</protein>